<feature type="region of interest" description="Disordered" evidence="1">
    <location>
        <begin position="251"/>
        <end position="316"/>
    </location>
</feature>
<proteinExistence type="predicted"/>
<dbReference type="Proteomes" id="UP001652581">
    <property type="component" value="Chromosome 10"/>
</dbReference>
<keyword evidence="2" id="KW-1185">Reference proteome</keyword>
<name>A0ABM5DXZ1_VICPA</name>
<protein>
    <submittedName>
        <fullName evidence="3">Uncharacterized protein</fullName>
    </submittedName>
</protein>
<feature type="region of interest" description="Disordered" evidence="1">
    <location>
        <begin position="26"/>
        <end position="50"/>
    </location>
</feature>
<evidence type="ECO:0000313" key="3">
    <source>
        <dbReference type="RefSeq" id="XP_072825771.1"/>
    </source>
</evidence>
<evidence type="ECO:0000256" key="1">
    <source>
        <dbReference type="SAM" id="MobiDB-lite"/>
    </source>
</evidence>
<dbReference type="RefSeq" id="XP_072825771.1">
    <property type="nucleotide sequence ID" value="XM_072969670.1"/>
</dbReference>
<evidence type="ECO:0000313" key="2">
    <source>
        <dbReference type="Proteomes" id="UP001652581"/>
    </source>
</evidence>
<feature type="compositionally biased region" description="Polar residues" evidence="1">
    <location>
        <begin position="251"/>
        <end position="265"/>
    </location>
</feature>
<organism evidence="2 3">
    <name type="scientific">Vicugna pacos</name>
    <name type="common">Alpaca</name>
    <name type="synonym">Lama pacos</name>
    <dbReference type="NCBI Taxonomy" id="30538"/>
    <lineage>
        <taxon>Eukaryota</taxon>
        <taxon>Metazoa</taxon>
        <taxon>Chordata</taxon>
        <taxon>Craniata</taxon>
        <taxon>Vertebrata</taxon>
        <taxon>Euteleostomi</taxon>
        <taxon>Mammalia</taxon>
        <taxon>Eutheria</taxon>
        <taxon>Laurasiatheria</taxon>
        <taxon>Artiodactyla</taxon>
        <taxon>Tylopoda</taxon>
        <taxon>Camelidae</taxon>
        <taxon>Vicugna</taxon>
    </lineage>
</organism>
<sequence>MPVTEPMPVAKGMTLLHLALPDFSQPLESSPAHPRPGDSGKSPGPHSALCPPVGLRSQVSSIRFWLLGLETCPDFILRSTGLRSCLSLGFPSCLHPISLQLQGTYTLHQSHSVGNFRLGQLVDFNSLGEEDTVVEYKDHFPLASPTSHKNNHYDYDLHKGKDRCILHHSISTQFLRQVLGLFVDRMLNPGMVTLYPLTSIFSQQKQQPEMMSAHVFWRQTITPEEQGKPQFLLVKNKRFLTQLEWSLKRQQWPSGSTQQKLQTSAAREESPNRTGACWPPHPGLQVTRTPPPSASHWLNPASSGDIGTWETQPPDD</sequence>
<reference evidence="3" key="1">
    <citation type="submission" date="2025-08" db="UniProtKB">
        <authorList>
            <consortium name="RefSeq"/>
        </authorList>
    </citation>
    <scope>IDENTIFICATION</scope>
</reference>
<dbReference type="GeneID" id="140698742"/>
<accession>A0ABM5DXZ1</accession>
<gene>
    <name evidence="3" type="primary">LOC140698742</name>
</gene>